<evidence type="ECO:0000256" key="2">
    <source>
        <dbReference type="ARBA" id="ARBA00006048"/>
    </source>
</evidence>
<dbReference type="Gene3D" id="3.40.630.30">
    <property type="match status" value="1"/>
</dbReference>
<dbReference type="InterPro" id="IPR016181">
    <property type="entry name" value="Acyl_CoA_acyltransferase"/>
</dbReference>
<dbReference type="GO" id="GO:0004343">
    <property type="term" value="F:glucosamine 6-phosphate N-acetyltransferase activity"/>
    <property type="evidence" value="ECO:0007669"/>
    <property type="project" value="UniProtKB-UniRule"/>
</dbReference>
<accession>A0A0C2N646</accession>
<gene>
    <name evidence="6" type="ORF">RF11_12450</name>
</gene>
<keyword evidence="4" id="KW-0012">Acyltransferase</keyword>
<organism evidence="6 7">
    <name type="scientific">Thelohanellus kitauei</name>
    <name type="common">Myxosporean</name>
    <dbReference type="NCBI Taxonomy" id="669202"/>
    <lineage>
        <taxon>Eukaryota</taxon>
        <taxon>Metazoa</taxon>
        <taxon>Cnidaria</taxon>
        <taxon>Myxozoa</taxon>
        <taxon>Myxosporea</taxon>
        <taxon>Bivalvulida</taxon>
        <taxon>Platysporina</taxon>
        <taxon>Myxobolidae</taxon>
        <taxon>Thelohanellus</taxon>
    </lineage>
</organism>
<dbReference type="PROSITE" id="PS51186">
    <property type="entry name" value="GNAT"/>
    <property type="match status" value="1"/>
</dbReference>
<dbReference type="UniPathway" id="UPA00113">
    <property type="reaction ID" value="UER00529"/>
</dbReference>
<dbReference type="PANTHER" id="PTHR13355:SF11">
    <property type="entry name" value="GLUCOSAMINE 6-PHOSPHATE N-ACETYLTRANSFERASE"/>
    <property type="match status" value="1"/>
</dbReference>
<comment type="pathway">
    <text evidence="1 4">Nucleotide-sugar biosynthesis; UDP-N-acetyl-alpha-D-glucosamine biosynthesis; N-acetyl-alpha-D-glucosamine 1-phosphate from alpha-D-glucosamine 6-phosphate (route I): step 1/2.</text>
</comment>
<comment type="caution">
    <text evidence="6">The sequence shown here is derived from an EMBL/GenBank/DDBJ whole genome shotgun (WGS) entry which is preliminary data.</text>
</comment>
<evidence type="ECO:0000256" key="1">
    <source>
        <dbReference type="ARBA" id="ARBA00004832"/>
    </source>
</evidence>
<comment type="similarity">
    <text evidence="2 4">Belongs to the acetyltransferase family. GNA1 subfamily.</text>
</comment>
<evidence type="ECO:0000256" key="3">
    <source>
        <dbReference type="ARBA" id="ARBA00048964"/>
    </source>
</evidence>
<evidence type="ECO:0000313" key="7">
    <source>
        <dbReference type="Proteomes" id="UP000031668"/>
    </source>
</evidence>
<dbReference type="GO" id="GO:0006048">
    <property type="term" value="P:UDP-N-acetylglucosamine biosynthetic process"/>
    <property type="evidence" value="ECO:0007669"/>
    <property type="project" value="UniProtKB-UniRule"/>
</dbReference>
<dbReference type="AlphaFoldDB" id="A0A0C2N646"/>
<feature type="domain" description="N-acetyltransferase" evidence="5">
    <location>
        <begin position="54"/>
        <end position="177"/>
    </location>
</feature>
<evidence type="ECO:0000259" key="5">
    <source>
        <dbReference type="PROSITE" id="PS51186"/>
    </source>
</evidence>
<comment type="catalytic activity">
    <reaction evidence="3 4">
        <text>D-glucosamine 6-phosphate + acetyl-CoA = N-acetyl-D-glucosamine 6-phosphate + CoA + H(+)</text>
        <dbReference type="Rhea" id="RHEA:10292"/>
        <dbReference type="ChEBI" id="CHEBI:15378"/>
        <dbReference type="ChEBI" id="CHEBI:57287"/>
        <dbReference type="ChEBI" id="CHEBI:57288"/>
        <dbReference type="ChEBI" id="CHEBI:57513"/>
        <dbReference type="ChEBI" id="CHEBI:58725"/>
        <dbReference type="EC" id="2.3.1.4"/>
    </reaction>
</comment>
<dbReference type="EC" id="2.3.1.4" evidence="4"/>
<sequence length="177" mass="20649">MDSIFDYSIFSLEIESIPEYRVFKSTSGFILRPLALQDYEKGFIELLEHLTTTGPVDQMSFDSRPIFNRTIQNDAEKIRAIRKSQPRELCFSSTSSSTNAPKYICIYQVARIEDLVVDPTYRRKGFAQLLLKILITMAKRLECYKILLDSRKDVSRLYESVGFTLDPKNDLYQMRFD</sequence>
<dbReference type="EMBL" id="JWZT01001618">
    <property type="protein sequence ID" value="KII71790.1"/>
    <property type="molecule type" value="Genomic_DNA"/>
</dbReference>
<evidence type="ECO:0000256" key="4">
    <source>
        <dbReference type="RuleBase" id="RU365086"/>
    </source>
</evidence>
<dbReference type="PANTHER" id="PTHR13355">
    <property type="entry name" value="GLUCOSAMINE 6-PHOSPHATE N-ACETYLTRANSFERASE"/>
    <property type="match status" value="1"/>
</dbReference>
<evidence type="ECO:0000313" key="6">
    <source>
        <dbReference type="EMBL" id="KII71790.1"/>
    </source>
</evidence>
<dbReference type="InterPro" id="IPR000182">
    <property type="entry name" value="GNAT_dom"/>
</dbReference>
<dbReference type="OrthoDB" id="10039976at2759"/>
<dbReference type="SUPFAM" id="SSF55729">
    <property type="entry name" value="Acyl-CoA N-acyltransferases (Nat)"/>
    <property type="match status" value="1"/>
</dbReference>
<dbReference type="InterPro" id="IPR039143">
    <property type="entry name" value="GNPNAT1-like"/>
</dbReference>
<reference evidence="6 7" key="1">
    <citation type="journal article" date="2014" name="Genome Biol. Evol.">
        <title>The genome of the myxosporean Thelohanellus kitauei shows adaptations to nutrient acquisition within its fish host.</title>
        <authorList>
            <person name="Yang Y."/>
            <person name="Xiong J."/>
            <person name="Zhou Z."/>
            <person name="Huo F."/>
            <person name="Miao W."/>
            <person name="Ran C."/>
            <person name="Liu Y."/>
            <person name="Zhang J."/>
            <person name="Feng J."/>
            <person name="Wang M."/>
            <person name="Wang M."/>
            <person name="Wang L."/>
            <person name="Yao B."/>
        </authorList>
    </citation>
    <scope>NUCLEOTIDE SEQUENCE [LARGE SCALE GENOMIC DNA]</scope>
    <source>
        <strain evidence="6">Wuqing</strain>
    </source>
</reference>
<name>A0A0C2N646_THEKT</name>
<keyword evidence="7" id="KW-1185">Reference proteome</keyword>
<protein>
    <recommendedName>
        <fullName evidence="4">Glucosamine 6-phosphate N-acetyltransferase</fullName>
        <ecNumber evidence="4">2.3.1.4</ecNumber>
    </recommendedName>
</protein>
<proteinExistence type="inferred from homology"/>
<dbReference type="CDD" id="cd04301">
    <property type="entry name" value="NAT_SF"/>
    <property type="match status" value="1"/>
</dbReference>
<keyword evidence="4 6" id="KW-0808">Transferase</keyword>
<dbReference type="OMA" id="LVVEMKF"/>
<dbReference type="Pfam" id="PF00583">
    <property type="entry name" value="Acetyltransf_1"/>
    <property type="match status" value="1"/>
</dbReference>
<dbReference type="Proteomes" id="UP000031668">
    <property type="component" value="Unassembled WGS sequence"/>
</dbReference>